<dbReference type="SUPFAM" id="SSF48452">
    <property type="entry name" value="TPR-like"/>
    <property type="match status" value="1"/>
</dbReference>
<feature type="domain" description="HTH cro/C1-type" evidence="1">
    <location>
        <begin position="9"/>
        <end position="56"/>
    </location>
</feature>
<dbReference type="PROSITE" id="PS50943">
    <property type="entry name" value="HTH_CROC1"/>
    <property type="match status" value="1"/>
</dbReference>
<dbReference type="Gene3D" id="1.10.260.40">
    <property type="entry name" value="lambda repressor-like DNA-binding domains"/>
    <property type="match status" value="1"/>
</dbReference>
<dbReference type="SMART" id="SM00530">
    <property type="entry name" value="HTH_XRE"/>
    <property type="match status" value="1"/>
</dbReference>
<dbReference type="InterPro" id="IPR010982">
    <property type="entry name" value="Lambda_DNA-bd_dom_sf"/>
</dbReference>
<gene>
    <name evidence="2" type="ORF">Apa02nite_096540</name>
</gene>
<dbReference type="Gene3D" id="1.25.40.10">
    <property type="entry name" value="Tetratricopeptide repeat domain"/>
    <property type="match status" value="1"/>
</dbReference>
<proteinExistence type="predicted"/>
<dbReference type="SUPFAM" id="SSF47413">
    <property type="entry name" value="lambda repressor-like DNA-binding domains"/>
    <property type="match status" value="1"/>
</dbReference>
<dbReference type="InterPro" id="IPR001387">
    <property type="entry name" value="Cro/C1-type_HTH"/>
</dbReference>
<dbReference type="InterPro" id="IPR011990">
    <property type="entry name" value="TPR-like_helical_dom_sf"/>
</dbReference>
<dbReference type="Proteomes" id="UP000624709">
    <property type="component" value="Unassembled WGS sequence"/>
</dbReference>
<dbReference type="Pfam" id="PF13560">
    <property type="entry name" value="HTH_31"/>
    <property type="match status" value="1"/>
</dbReference>
<dbReference type="RefSeq" id="WP_203831115.1">
    <property type="nucleotide sequence ID" value="NZ_BAAATY010000003.1"/>
</dbReference>
<reference evidence="2 3" key="1">
    <citation type="submission" date="2021-01" db="EMBL/GenBank/DDBJ databases">
        <title>Whole genome shotgun sequence of Actinoplanes palleronii NBRC 14916.</title>
        <authorList>
            <person name="Komaki H."/>
            <person name="Tamura T."/>
        </authorList>
    </citation>
    <scope>NUCLEOTIDE SEQUENCE [LARGE SCALE GENOMIC DNA]</scope>
    <source>
        <strain evidence="2 3">NBRC 14916</strain>
    </source>
</reference>
<accession>A0ABQ4BSA7</accession>
<comment type="caution">
    <text evidence="2">The sequence shown here is derived from an EMBL/GenBank/DDBJ whole genome shotgun (WGS) entry which is preliminary data.</text>
</comment>
<protein>
    <recommendedName>
        <fullName evidence="1">HTH cro/C1-type domain-containing protein</fullName>
    </recommendedName>
</protein>
<organism evidence="2 3">
    <name type="scientific">Actinoplanes palleronii</name>
    <dbReference type="NCBI Taxonomy" id="113570"/>
    <lineage>
        <taxon>Bacteria</taxon>
        <taxon>Bacillati</taxon>
        <taxon>Actinomycetota</taxon>
        <taxon>Actinomycetes</taxon>
        <taxon>Micromonosporales</taxon>
        <taxon>Micromonosporaceae</taxon>
        <taxon>Actinoplanes</taxon>
    </lineage>
</organism>
<keyword evidence="3" id="KW-1185">Reference proteome</keyword>
<evidence type="ECO:0000313" key="3">
    <source>
        <dbReference type="Proteomes" id="UP000624709"/>
    </source>
</evidence>
<dbReference type="CDD" id="cd00093">
    <property type="entry name" value="HTH_XRE"/>
    <property type="match status" value="1"/>
</dbReference>
<evidence type="ECO:0000313" key="2">
    <source>
        <dbReference type="EMBL" id="GIE73546.1"/>
    </source>
</evidence>
<name>A0ABQ4BSA7_9ACTN</name>
<sequence length="389" mass="42560">MNAAFAGELRRLRELSGLSYRQLASLSTVSHTQISDLEHARRRPTPDIARALDEALHACGRLTATLRTPAPDDVEGELEAIELAQRSAASDVSDGTLNRLERAFDETARGYATVPPADLLPRVRRHLRYVEQLLAGRAMLGQRRRLLVVGGWLSLLRATLHIDLQQRAAAEAYLSTAAELSRQSAHAEIAAWCLETQAWDWLTRGDFRRAVELSQHAQAIAPVDGSAIVQATAQEGRAWARLGDAQATRDALGRVERMAEHREMPEHPEHHYRYDPAKAHSYAATTLAWVGDPAAEQVARDVITELEAEGARPRRIASARLDLGLALLAGKPRPEDAAQEARVAMRSGRIVPSNWWRVVEVVEGVAASGVPEAGDLREECEALGPAGEG</sequence>
<dbReference type="EMBL" id="BOMS01000178">
    <property type="protein sequence ID" value="GIE73546.1"/>
    <property type="molecule type" value="Genomic_DNA"/>
</dbReference>
<evidence type="ECO:0000259" key="1">
    <source>
        <dbReference type="PROSITE" id="PS50943"/>
    </source>
</evidence>